<evidence type="ECO:0000313" key="1">
    <source>
        <dbReference type="EMBL" id="PZX16570.1"/>
    </source>
</evidence>
<sequence length="111" mass="12515">MYRRVAIVADPGAVLRRLCDRMGLTFEAGMAAYRRHGHHVFAGNFGTLSLIAGQGRGEGPAKLVVKRNQSLYDRRGRAIFDDQRWRDELAPWQLDVIDRRAGALNRAFGYA</sequence>
<evidence type="ECO:0000313" key="2">
    <source>
        <dbReference type="Proteomes" id="UP000248916"/>
    </source>
</evidence>
<accession>A0A2W7N960</accession>
<protein>
    <submittedName>
        <fullName evidence="1">Uncharacterized protein</fullName>
    </submittedName>
</protein>
<name>A0A2W7N960_9RHOB</name>
<keyword evidence="2" id="KW-1185">Reference proteome</keyword>
<gene>
    <name evidence="1" type="ORF">LX81_01941</name>
</gene>
<dbReference type="EMBL" id="QKZL01000006">
    <property type="protein sequence ID" value="PZX16570.1"/>
    <property type="molecule type" value="Genomic_DNA"/>
</dbReference>
<proteinExistence type="predicted"/>
<reference evidence="1 2" key="1">
    <citation type="submission" date="2018-06" db="EMBL/GenBank/DDBJ databases">
        <title>Genomic Encyclopedia of Archaeal and Bacterial Type Strains, Phase II (KMG-II): from individual species to whole genera.</title>
        <authorList>
            <person name="Goeker M."/>
        </authorList>
    </citation>
    <scope>NUCLEOTIDE SEQUENCE [LARGE SCALE GENOMIC DNA]</scope>
    <source>
        <strain evidence="1 2">DSM 22009</strain>
    </source>
</reference>
<dbReference type="RefSeq" id="WP_111537099.1">
    <property type="nucleotide sequence ID" value="NZ_QKZL01000006.1"/>
</dbReference>
<dbReference type="Proteomes" id="UP000248916">
    <property type="component" value="Unassembled WGS sequence"/>
</dbReference>
<dbReference type="OrthoDB" id="9777890at2"/>
<dbReference type="AlphaFoldDB" id="A0A2W7N960"/>
<dbReference type="SUPFAM" id="SSF52540">
    <property type="entry name" value="P-loop containing nucleoside triphosphate hydrolases"/>
    <property type="match status" value="1"/>
</dbReference>
<organism evidence="1 2">
    <name type="scientific">Palleronia aestuarii</name>
    <dbReference type="NCBI Taxonomy" id="568105"/>
    <lineage>
        <taxon>Bacteria</taxon>
        <taxon>Pseudomonadati</taxon>
        <taxon>Pseudomonadota</taxon>
        <taxon>Alphaproteobacteria</taxon>
        <taxon>Rhodobacterales</taxon>
        <taxon>Roseobacteraceae</taxon>
        <taxon>Palleronia</taxon>
    </lineage>
</organism>
<dbReference type="Gene3D" id="3.40.50.300">
    <property type="entry name" value="P-loop containing nucleotide triphosphate hydrolases"/>
    <property type="match status" value="1"/>
</dbReference>
<comment type="caution">
    <text evidence="1">The sequence shown here is derived from an EMBL/GenBank/DDBJ whole genome shotgun (WGS) entry which is preliminary data.</text>
</comment>
<dbReference type="InterPro" id="IPR027417">
    <property type="entry name" value="P-loop_NTPase"/>
</dbReference>